<name>A0ABT0BRR7_9SPHN</name>
<keyword evidence="3" id="KW-1185">Reference proteome</keyword>
<reference evidence="2 3" key="1">
    <citation type="submission" date="2022-04" db="EMBL/GenBank/DDBJ databases">
        <title>Identification of a novel bacterium isolated from mangrove sediments.</title>
        <authorList>
            <person name="Pan X."/>
        </authorList>
    </citation>
    <scope>NUCLEOTIDE SEQUENCE [LARGE SCALE GENOMIC DNA]</scope>
    <source>
        <strain evidence="2 3">B2638</strain>
    </source>
</reference>
<dbReference type="EMBL" id="JALHLG010000018">
    <property type="protein sequence ID" value="MCJ2187753.1"/>
    <property type="molecule type" value="Genomic_DNA"/>
</dbReference>
<evidence type="ECO:0000256" key="1">
    <source>
        <dbReference type="SAM" id="MobiDB-lite"/>
    </source>
</evidence>
<feature type="region of interest" description="Disordered" evidence="1">
    <location>
        <begin position="1"/>
        <end position="22"/>
    </location>
</feature>
<evidence type="ECO:0000313" key="3">
    <source>
        <dbReference type="Proteomes" id="UP001202281"/>
    </source>
</evidence>
<comment type="caution">
    <text evidence="2">The sequence shown here is derived from an EMBL/GenBank/DDBJ whole genome shotgun (WGS) entry which is preliminary data.</text>
</comment>
<protein>
    <submittedName>
        <fullName evidence="2">Uncharacterized protein</fullName>
    </submittedName>
</protein>
<organism evidence="2 3">
    <name type="scientific">Novosphingobium beihaiensis</name>
    <dbReference type="NCBI Taxonomy" id="2930389"/>
    <lineage>
        <taxon>Bacteria</taxon>
        <taxon>Pseudomonadati</taxon>
        <taxon>Pseudomonadota</taxon>
        <taxon>Alphaproteobacteria</taxon>
        <taxon>Sphingomonadales</taxon>
        <taxon>Sphingomonadaceae</taxon>
        <taxon>Novosphingobium</taxon>
    </lineage>
</organism>
<dbReference type="RefSeq" id="WP_243921751.1">
    <property type="nucleotide sequence ID" value="NZ_JALHLG010000018.1"/>
</dbReference>
<evidence type="ECO:0000313" key="2">
    <source>
        <dbReference type="EMBL" id="MCJ2187753.1"/>
    </source>
</evidence>
<feature type="compositionally biased region" description="Pro residues" evidence="1">
    <location>
        <begin position="1"/>
        <end position="12"/>
    </location>
</feature>
<sequence length="114" mass="12147">MPVDLPPDPPAASAPQEAETFDLATIRHKDSSLDLHIRKRRCPVATGGEIVVCAPDPEENRVRPLPDTYKVEEGLPPARISLGDGASLDVHVESAVMPGGTVSNRVMVGLKLGF</sequence>
<proteinExistence type="predicted"/>
<gene>
    <name evidence="2" type="ORF">MTR66_13110</name>
</gene>
<accession>A0ABT0BRR7</accession>
<dbReference type="Proteomes" id="UP001202281">
    <property type="component" value="Unassembled WGS sequence"/>
</dbReference>